<dbReference type="PROSITE" id="PS52045">
    <property type="entry name" value="NEPROSIN_PEP_CD"/>
    <property type="match status" value="1"/>
</dbReference>
<reference evidence="2" key="1">
    <citation type="journal article" date="2023" name="Plant J.">
        <title>The genome of the king protea, Protea cynaroides.</title>
        <authorList>
            <person name="Chang J."/>
            <person name="Duong T.A."/>
            <person name="Schoeman C."/>
            <person name="Ma X."/>
            <person name="Roodt D."/>
            <person name="Barker N."/>
            <person name="Li Z."/>
            <person name="Van de Peer Y."/>
            <person name="Mizrachi E."/>
        </authorList>
    </citation>
    <scope>NUCLEOTIDE SEQUENCE</scope>
    <source>
        <tissue evidence="2">Young leaves</tissue>
    </source>
</reference>
<keyword evidence="3" id="KW-1185">Reference proteome</keyword>
<evidence type="ECO:0000259" key="1">
    <source>
        <dbReference type="PROSITE" id="PS52045"/>
    </source>
</evidence>
<dbReference type="Gene3D" id="3.90.1320.10">
    <property type="entry name" value="Outer-capsid protein sigma 3, large lobe"/>
    <property type="match status" value="1"/>
</dbReference>
<dbReference type="Proteomes" id="UP001141806">
    <property type="component" value="Unassembled WGS sequence"/>
</dbReference>
<protein>
    <recommendedName>
        <fullName evidence="1">Neprosin PEP catalytic domain-containing protein</fullName>
    </recommendedName>
</protein>
<evidence type="ECO:0000313" key="2">
    <source>
        <dbReference type="EMBL" id="KAJ4953132.1"/>
    </source>
</evidence>
<gene>
    <name evidence="2" type="ORF">NE237_029964</name>
</gene>
<dbReference type="Pfam" id="PF03080">
    <property type="entry name" value="Neprosin"/>
    <property type="match status" value="1"/>
</dbReference>
<proteinExistence type="predicted"/>
<name>A0A9Q0JVL3_9MAGN</name>
<dbReference type="PANTHER" id="PTHR31589:SF232">
    <property type="entry name" value="NEPROSIN DOMAIN-CONTAINING PROTEIN"/>
    <property type="match status" value="1"/>
</dbReference>
<sequence length="262" mass="30178">MVHDIAVRFGTMMRTKLQSKNYSFLPWKTCQFSTAQVWAQAQNGPHDQLNNIQAGWMVYPHLYHDNRTRLFTYWTADGFHNTGCFNILCPVFVKIDKTFTPSMVLQPISVYGGTQYVIYVNVYQDLATKNWWLMVTNRNIVVGYWPSAIFSYLNEGASSVVWGAVAQSSPDHISPPMGSGHFPYDNYNHSCFFTNMKFMNRFNKVMNADGLKKFVNNTNCYDIKDDRYKSKELEHSLRFGGRGGNCYLLPQSSKGPLFSIRM</sequence>
<comment type="caution">
    <text evidence="2">The sequence shown here is derived from an EMBL/GenBank/DDBJ whole genome shotgun (WGS) entry which is preliminary data.</text>
</comment>
<dbReference type="OrthoDB" id="1858978at2759"/>
<evidence type="ECO:0000313" key="3">
    <source>
        <dbReference type="Proteomes" id="UP001141806"/>
    </source>
</evidence>
<dbReference type="EMBL" id="JAMYWD010000012">
    <property type="protein sequence ID" value="KAJ4953132.1"/>
    <property type="molecule type" value="Genomic_DNA"/>
</dbReference>
<organism evidence="2 3">
    <name type="scientific">Protea cynaroides</name>
    <dbReference type="NCBI Taxonomy" id="273540"/>
    <lineage>
        <taxon>Eukaryota</taxon>
        <taxon>Viridiplantae</taxon>
        <taxon>Streptophyta</taxon>
        <taxon>Embryophyta</taxon>
        <taxon>Tracheophyta</taxon>
        <taxon>Spermatophyta</taxon>
        <taxon>Magnoliopsida</taxon>
        <taxon>Proteales</taxon>
        <taxon>Proteaceae</taxon>
        <taxon>Protea</taxon>
    </lineage>
</organism>
<feature type="domain" description="Neprosin PEP catalytic" evidence="1">
    <location>
        <begin position="1"/>
        <end position="247"/>
    </location>
</feature>
<dbReference type="AlphaFoldDB" id="A0A9Q0JVL3"/>
<accession>A0A9Q0JVL3</accession>
<dbReference type="PANTHER" id="PTHR31589">
    <property type="entry name" value="PROTEIN, PUTATIVE (DUF239)-RELATED-RELATED"/>
    <property type="match status" value="1"/>
</dbReference>
<dbReference type="InterPro" id="IPR053168">
    <property type="entry name" value="Glutamic_endopeptidase"/>
</dbReference>
<dbReference type="InterPro" id="IPR004314">
    <property type="entry name" value="Neprosin"/>
</dbReference>